<dbReference type="WBParaSite" id="RSKR_0000902500.1">
    <property type="protein sequence ID" value="RSKR_0000902500.1"/>
    <property type="gene ID" value="RSKR_0000902500"/>
</dbReference>
<organism evidence="1 2">
    <name type="scientific">Rhabditophanes sp. KR3021</name>
    <dbReference type="NCBI Taxonomy" id="114890"/>
    <lineage>
        <taxon>Eukaryota</taxon>
        <taxon>Metazoa</taxon>
        <taxon>Ecdysozoa</taxon>
        <taxon>Nematoda</taxon>
        <taxon>Chromadorea</taxon>
        <taxon>Rhabditida</taxon>
        <taxon>Tylenchina</taxon>
        <taxon>Panagrolaimomorpha</taxon>
        <taxon>Strongyloidoidea</taxon>
        <taxon>Alloionematidae</taxon>
        <taxon>Rhabditophanes</taxon>
    </lineage>
</organism>
<evidence type="ECO:0000313" key="1">
    <source>
        <dbReference type="Proteomes" id="UP000095286"/>
    </source>
</evidence>
<accession>A0AC35U9G6</accession>
<proteinExistence type="predicted"/>
<name>A0AC35U9G6_9BILA</name>
<sequence length="299" mass="34595">MQADDITWNVISKGHCSFKAQLNKQQLFCRNEYNLTGLCSRAACPLANSQYATVREEDGVCYLYMKVVERSHYPNKLWEKVKLPRNMSKAVNLISDELVYWDEFVRQKCKARLVRIHQYLIRMRKLALRDMHKKLIPIQRKIERREVRREEKALIAAKLDTAIEAEILNRLKDGTYGDIYNTNAQAFANVVDSLALKEEDELEEEDLNDPERQFVADFNDSNDEDIEDGGNGESNDDYSESEDESEPESMETDQPGPSAKGAKKRPASKAKSAILKKKLRPQVEIEYEEEEPEREKQIA</sequence>
<dbReference type="Proteomes" id="UP000095286">
    <property type="component" value="Unplaced"/>
</dbReference>
<evidence type="ECO:0000313" key="2">
    <source>
        <dbReference type="WBParaSite" id="RSKR_0000902500.1"/>
    </source>
</evidence>
<protein>
    <submittedName>
        <fullName evidence="2">Protein MAK16 homolog</fullName>
    </submittedName>
</protein>
<reference evidence="2" key="1">
    <citation type="submission" date="2016-11" db="UniProtKB">
        <authorList>
            <consortium name="WormBaseParasite"/>
        </authorList>
    </citation>
    <scope>IDENTIFICATION</scope>
    <source>
        <strain evidence="2">KR3021</strain>
    </source>
</reference>